<sequence>MATVDPDVLTLHRCPICRRNLVELSLDLRQDHFNRCKDPIKVFKKLDTKLSKVDVNFTCPVCAVELIVGSERSRHVRDCAQRTNIELYKMMEKVDYEVKQARARERLRERQCV</sequence>
<proteinExistence type="predicted"/>
<dbReference type="WBParaSite" id="BXY_1471300.1">
    <property type="protein sequence ID" value="BXY_1471300.1"/>
    <property type="gene ID" value="BXY_1471300"/>
</dbReference>
<evidence type="ECO:0000313" key="2">
    <source>
        <dbReference type="WBParaSite" id="BXY_1471300.1"/>
    </source>
</evidence>
<dbReference type="Proteomes" id="UP000095284">
    <property type="component" value="Unplaced"/>
</dbReference>
<name>A0A1I7SNS3_BURXY</name>
<protein>
    <submittedName>
        <fullName evidence="2">TRAF-type domain-containing protein</fullName>
    </submittedName>
</protein>
<organism evidence="1 2">
    <name type="scientific">Bursaphelenchus xylophilus</name>
    <name type="common">Pinewood nematode worm</name>
    <name type="synonym">Aphelenchoides xylophilus</name>
    <dbReference type="NCBI Taxonomy" id="6326"/>
    <lineage>
        <taxon>Eukaryota</taxon>
        <taxon>Metazoa</taxon>
        <taxon>Ecdysozoa</taxon>
        <taxon>Nematoda</taxon>
        <taxon>Chromadorea</taxon>
        <taxon>Rhabditida</taxon>
        <taxon>Tylenchina</taxon>
        <taxon>Tylenchomorpha</taxon>
        <taxon>Aphelenchoidea</taxon>
        <taxon>Aphelenchoididae</taxon>
        <taxon>Bursaphelenchus</taxon>
    </lineage>
</organism>
<accession>A0A1I7SNS3</accession>
<reference evidence="2" key="1">
    <citation type="submission" date="2016-11" db="UniProtKB">
        <authorList>
            <consortium name="WormBaseParasite"/>
        </authorList>
    </citation>
    <scope>IDENTIFICATION</scope>
</reference>
<evidence type="ECO:0000313" key="1">
    <source>
        <dbReference type="Proteomes" id="UP000095284"/>
    </source>
</evidence>
<dbReference type="AlphaFoldDB" id="A0A1I7SNS3"/>